<feature type="signal peptide" evidence="1">
    <location>
        <begin position="1"/>
        <end position="18"/>
    </location>
</feature>
<protein>
    <submittedName>
        <fullName evidence="2">Uncharacterized protein</fullName>
    </submittedName>
</protein>
<evidence type="ECO:0000313" key="3">
    <source>
        <dbReference type="Proteomes" id="UP000033934"/>
    </source>
</evidence>
<evidence type="ECO:0000256" key="1">
    <source>
        <dbReference type="SAM" id="SignalP"/>
    </source>
</evidence>
<dbReference type="AlphaFoldDB" id="A0A0G0LBD8"/>
<evidence type="ECO:0000313" key="2">
    <source>
        <dbReference type="EMBL" id="KKQ89348.1"/>
    </source>
</evidence>
<organism evidence="2 3">
    <name type="scientific">Berkelbacteria bacterium GW2011_GWA2_38_9</name>
    <dbReference type="NCBI Taxonomy" id="1618334"/>
    <lineage>
        <taxon>Bacteria</taxon>
        <taxon>Candidatus Berkelbacteria</taxon>
    </lineage>
</organism>
<sequence length="168" mass="18058">MRKIGFLWAVFMAAGVSANPLDKAMRLVPVVLTAVKANYGTGPNPVEVPDPPIVLDLSGSVSGWSRDCVDAHWVDYGPVEFRLNLTELGSAAAAISVVAIEPCGVGFDGIGAARKTRTGAWSIDFISGAYKGSSAWLTRFDGRWWIRMSASKFGEVYSGYLRPEPAVF</sequence>
<feature type="chain" id="PRO_5002533352" evidence="1">
    <location>
        <begin position="19"/>
        <end position="168"/>
    </location>
</feature>
<dbReference type="EMBL" id="LBVO01000028">
    <property type="protein sequence ID" value="KKQ89348.1"/>
    <property type="molecule type" value="Genomic_DNA"/>
</dbReference>
<reference evidence="2 3" key="1">
    <citation type="journal article" date="2015" name="Nature">
        <title>rRNA introns, odd ribosomes, and small enigmatic genomes across a large radiation of phyla.</title>
        <authorList>
            <person name="Brown C.T."/>
            <person name="Hug L.A."/>
            <person name="Thomas B.C."/>
            <person name="Sharon I."/>
            <person name="Castelle C.J."/>
            <person name="Singh A."/>
            <person name="Wilkins M.J."/>
            <person name="Williams K.H."/>
            <person name="Banfield J.F."/>
        </authorList>
    </citation>
    <scope>NUCLEOTIDE SEQUENCE [LARGE SCALE GENOMIC DNA]</scope>
</reference>
<keyword evidence="1" id="KW-0732">Signal</keyword>
<name>A0A0G0LBD8_9BACT</name>
<comment type="caution">
    <text evidence="2">The sequence shown here is derived from an EMBL/GenBank/DDBJ whole genome shotgun (WGS) entry which is preliminary data.</text>
</comment>
<accession>A0A0G0LBD8</accession>
<dbReference type="Proteomes" id="UP000033934">
    <property type="component" value="Unassembled WGS sequence"/>
</dbReference>
<proteinExistence type="predicted"/>
<gene>
    <name evidence="2" type="ORF">UT11_C0028G0008</name>
</gene>